<feature type="transmembrane region" description="Helical" evidence="9">
    <location>
        <begin position="83"/>
        <end position="102"/>
    </location>
</feature>
<evidence type="ECO:0000256" key="7">
    <source>
        <dbReference type="ARBA" id="ARBA00023224"/>
    </source>
</evidence>
<evidence type="ECO:0000256" key="4">
    <source>
        <dbReference type="ARBA" id="ARBA00023040"/>
    </source>
</evidence>
<dbReference type="PANTHER" id="PTHR24243:SF233">
    <property type="entry name" value="THYROTROPIN-RELEASING HORMONE RECEPTOR"/>
    <property type="match status" value="1"/>
</dbReference>
<name>A0A4S2LIP2_OPIFE</name>
<reference evidence="11 12" key="1">
    <citation type="journal article" date="2019" name="BMC Genomics">
        <title>New insights from Opisthorchis felineus genome: update on genomics of the epidemiologically important liver flukes.</title>
        <authorList>
            <person name="Ershov N.I."/>
            <person name="Mordvinov V.A."/>
            <person name="Prokhortchouk E.B."/>
            <person name="Pakharukova M.Y."/>
            <person name="Gunbin K.V."/>
            <person name="Ustyantsev K."/>
            <person name="Genaev M.A."/>
            <person name="Blinov A.G."/>
            <person name="Mazur A."/>
            <person name="Boulygina E."/>
            <person name="Tsygankova S."/>
            <person name="Khrameeva E."/>
            <person name="Chekanov N."/>
            <person name="Fan G."/>
            <person name="Xiao A."/>
            <person name="Zhang H."/>
            <person name="Xu X."/>
            <person name="Yang H."/>
            <person name="Solovyev V."/>
            <person name="Lee S.M."/>
            <person name="Liu X."/>
            <person name="Afonnikov D.A."/>
            <person name="Skryabin K.G."/>
        </authorList>
    </citation>
    <scope>NUCLEOTIDE SEQUENCE [LARGE SCALE GENOMIC DNA]</scope>
    <source>
        <strain evidence="11">AK-0245</strain>
        <tissue evidence="11">Whole organism</tissue>
    </source>
</reference>
<evidence type="ECO:0000256" key="1">
    <source>
        <dbReference type="ARBA" id="ARBA00004141"/>
    </source>
</evidence>
<dbReference type="Pfam" id="PF00001">
    <property type="entry name" value="7tm_1"/>
    <property type="match status" value="1"/>
</dbReference>
<dbReference type="PROSITE" id="PS50262">
    <property type="entry name" value="G_PROTEIN_RECEP_F1_2"/>
    <property type="match status" value="1"/>
</dbReference>
<dbReference type="STRING" id="147828.A0A4S2LIP2"/>
<keyword evidence="4 8" id="KW-0297">G-protein coupled receptor</keyword>
<dbReference type="InterPro" id="IPR017452">
    <property type="entry name" value="GPCR_Rhodpsn_7TM"/>
</dbReference>
<evidence type="ECO:0000256" key="2">
    <source>
        <dbReference type="ARBA" id="ARBA00022692"/>
    </source>
</evidence>
<dbReference type="InterPro" id="IPR000276">
    <property type="entry name" value="GPCR_Rhodpsn"/>
</dbReference>
<keyword evidence="3 9" id="KW-1133">Transmembrane helix</keyword>
<keyword evidence="7 8" id="KW-0807">Transducer</keyword>
<evidence type="ECO:0000256" key="6">
    <source>
        <dbReference type="ARBA" id="ARBA00023170"/>
    </source>
</evidence>
<dbReference type="AlphaFoldDB" id="A0A4S2LIP2"/>
<evidence type="ECO:0000259" key="10">
    <source>
        <dbReference type="PROSITE" id="PS50262"/>
    </source>
</evidence>
<evidence type="ECO:0000256" key="9">
    <source>
        <dbReference type="SAM" id="Phobius"/>
    </source>
</evidence>
<feature type="transmembrane region" description="Helical" evidence="9">
    <location>
        <begin position="51"/>
        <end position="71"/>
    </location>
</feature>
<feature type="transmembrane region" description="Helical" evidence="9">
    <location>
        <begin position="293"/>
        <end position="320"/>
    </location>
</feature>
<organism evidence="11 12">
    <name type="scientific">Opisthorchis felineus</name>
    <dbReference type="NCBI Taxonomy" id="147828"/>
    <lineage>
        <taxon>Eukaryota</taxon>
        <taxon>Metazoa</taxon>
        <taxon>Spiralia</taxon>
        <taxon>Lophotrochozoa</taxon>
        <taxon>Platyhelminthes</taxon>
        <taxon>Trematoda</taxon>
        <taxon>Digenea</taxon>
        <taxon>Opisthorchiida</taxon>
        <taxon>Opisthorchiata</taxon>
        <taxon>Opisthorchiidae</taxon>
        <taxon>Opisthorchis</taxon>
    </lineage>
</organism>
<sequence length="446" mass="51287">MNSTNETQPLSCRERYELNQTGLEPLSIDERLPQHIFLQTYLPGTITVVKIVMITWLTIGLFGNTLSFAIWVTKHQRRKSTSAIYLSALALADLILILTLVNYHVERYWGLPGVTSVNGLCQIYQCLTLFAQYYSTTLVFGFTLERYLAVCYPFRRHKLCSPQRAVLAIVILLLICAVPMLFQTVLWTYENGVCKMRMEWLRDPRIQWILTDQEIIFSLIVPLAALVFNILVLREMRRLIRSRAAPKASLLVRRQTRKQSKLFLKLRKASTLSSNSVCAGESPEDKAQQESSAFIATTIMLVILSFYLIACAVPPGVVYLAQFTWAQPDDCMNDESIRTDPEWNRFFGNLMSKEYIDLFCASHYALNVVIYLLTSKGFREHAIWILTCQVDKLKSLFRPVVDNWDFPRRTGPRLMSANFRLSENDENHTLVTNSDKCFHHQQNGNG</sequence>
<comment type="caution">
    <text evidence="11">The sequence shown here is derived from an EMBL/GenBank/DDBJ whole genome shotgun (WGS) entry which is preliminary data.</text>
</comment>
<accession>A0A4S2LIP2</accession>
<dbReference type="PANTHER" id="PTHR24243">
    <property type="entry name" value="G-PROTEIN COUPLED RECEPTOR"/>
    <property type="match status" value="1"/>
</dbReference>
<dbReference type="GO" id="GO:0005886">
    <property type="term" value="C:plasma membrane"/>
    <property type="evidence" value="ECO:0007669"/>
    <property type="project" value="TreeGrafter"/>
</dbReference>
<evidence type="ECO:0000256" key="8">
    <source>
        <dbReference type="RuleBase" id="RU000688"/>
    </source>
</evidence>
<feature type="transmembrane region" description="Helical" evidence="9">
    <location>
        <begin position="355"/>
        <end position="374"/>
    </location>
</feature>
<keyword evidence="12" id="KW-1185">Reference proteome</keyword>
<dbReference type="Proteomes" id="UP000308267">
    <property type="component" value="Unassembled WGS sequence"/>
</dbReference>
<dbReference type="OrthoDB" id="9990906at2759"/>
<dbReference type="GO" id="GO:0004930">
    <property type="term" value="F:G protein-coupled receptor activity"/>
    <property type="evidence" value="ECO:0007669"/>
    <property type="project" value="UniProtKB-KW"/>
</dbReference>
<proteinExistence type="inferred from homology"/>
<evidence type="ECO:0000256" key="5">
    <source>
        <dbReference type="ARBA" id="ARBA00023136"/>
    </source>
</evidence>
<feature type="domain" description="G-protein coupled receptors family 1 profile" evidence="10">
    <location>
        <begin position="63"/>
        <end position="371"/>
    </location>
</feature>
<keyword evidence="2 8" id="KW-0812">Transmembrane</keyword>
<protein>
    <recommendedName>
        <fullName evidence="10">G-protein coupled receptors family 1 profile domain-containing protein</fullName>
    </recommendedName>
</protein>
<dbReference type="PRINTS" id="PR00237">
    <property type="entry name" value="GPCRRHODOPSN"/>
</dbReference>
<dbReference type="EMBL" id="SJOL01007155">
    <property type="protein sequence ID" value="TGZ63462.1"/>
    <property type="molecule type" value="Genomic_DNA"/>
</dbReference>
<comment type="subcellular location">
    <subcellularLocation>
        <location evidence="1">Membrane</location>
        <topology evidence="1">Multi-pass membrane protein</topology>
    </subcellularLocation>
</comment>
<feature type="transmembrane region" description="Helical" evidence="9">
    <location>
        <begin position="165"/>
        <end position="189"/>
    </location>
</feature>
<dbReference type="Gene3D" id="1.20.1070.10">
    <property type="entry name" value="Rhodopsin 7-helix transmembrane proteins"/>
    <property type="match status" value="1"/>
</dbReference>
<evidence type="ECO:0000313" key="12">
    <source>
        <dbReference type="Proteomes" id="UP000308267"/>
    </source>
</evidence>
<dbReference type="SUPFAM" id="SSF81321">
    <property type="entry name" value="Family A G protein-coupled receptor-like"/>
    <property type="match status" value="1"/>
</dbReference>
<keyword evidence="6 8" id="KW-0675">Receptor</keyword>
<gene>
    <name evidence="11" type="ORF">CRM22_006909</name>
</gene>
<evidence type="ECO:0000256" key="3">
    <source>
        <dbReference type="ARBA" id="ARBA00022989"/>
    </source>
</evidence>
<evidence type="ECO:0000313" key="11">
    <source>
        <dbReference type="EMBL" id="TGZ63462.1"/>
    </source>
</evidence>
<feature type="transmembrane region" description="Helical" evidence="9">
    <location>
        <begin position="122"/>
        <end position="144"/>
    </location>
</feature>
<keyword evidence="5 9" id="KW-0472">Membrane</keyword>
<feature type="transmembrane region" description="Helical" evidence="9">
    <location>
        <begin position="215"/>
        <end position="233"/>
    </location>
</feature>
<comment type="similarity">
    <text evidence="8">Belongs to the G-protein coupled receptor 1 family.</text>
</comment>
<dbReference type="PROSITE" id="PS00237">
    <property type="entry name" value="G_PROTEIN_RECEP_F1_1"/>
    <property type="match status" value="1"/>
</dbReference>